<dbReference type="AlphaFoldDB" id="A0A382NHK5"/>
<evidence type="ECO:0000313" key="1">
    <source>
        <dbReference type="EMBL" id="SVC60713.1"/>
    </source>
</evidence>
<reference evidence="1" key="1">
    <citation type="submission" date="2018-05" db="EMBL/GenBank/DDBJ databases">
        <authorList>
            <person name="Lanie J.A."/>
            <person name="Ng W.-L."/>
            <person name="Kazmierczak K.M."/>
            <person name="Andrzejewski T.M."/>
            <person name="Davidsen T.M."/>
            <person name="Wayne K.J."/>
            <person name="Tettelin H."/>
            <person name="Glass J.I."/>
            <person name="Rusch D."/>
            <person name="Podicherti R."/>
            <person name="Tsui H.-C.T."/>
            <person name="Winkler M.E."/>
        </authorList>
    </citation>
    <scope>NUCLEOTIDE SEQUENCE</scope>
</reference>
<name>A0A382NHK5_9ZZZZ</name>
<accession>A0A382NHK5</accession>
<gene>
    <name evidence="1" type="ORF">METZ01_LOCUS313567</name>
</gene>
<organism evidence="1">
    <name type="scientific">marine metagenome</name>
    <dbReference type="NCBI Taxonomy" id="408172"/>
    <lineage>
        <taxon>unclassified sequences</taxon>
        <taxon>metagenomes</taxon>
        <taxon>ecological metagenomes</taxon>
    </lineage>
</organism>
<proteinExistence type="predicted"/>
<evidence type="ECO:0008006" key="2">
    <source>
        <dbReference type="Google" id="ProtNLM"/>
    </source>
</evidence>
<protein>
    <recommendedName>
        <fullName evidence="2">Peptidase</fullName>
    </recommendedName>
</protein>
<dbReference type="EMBL" id="UINC01100561">
    <property type="protein sequence ID" value="SVC60713.1"/>
    <property type="molecule type" value="Genomic_DNA"/>
</dbReference>
<sequence>MSSTVSNSWAQETPQIPNWIKNNAGWWANDEITENEFLNAIQYLIKNEIIVISDIASNERLTPSIDFSYKKMVPNWIKNNAGWWANDEILDSAFISGLEWLISKEIIQVENKKIPTHGPSDVFFASGMNVKKSQLTFLFSNLFDVYGFNDDYAWEFDEEQGLRQLWISAVIALNPEYMDTYEQIAMWDDPHNVAVVYPIFTASAYQGYDLGFPFVSEVRGF</sequence>
<feature type="non-terminal residue" evidence="1">
    <location>
        <position position="221"/>
    </location>
</feature>